<dbReference type="EMBL" id="ACBZ01000098">
    <property type="protein sequence ID" value="EEG49222.1"/>
    <property type="molecule type" value="Genomic_DNA"/>
</dbReference>
<sequence length="128" mass="13623">MAEKRNTYKIQELDGSGEVYIADEVVAIIAGLAATEVEGVASMAGNITNELVGKLGMKNLSKGVKVNVLENVVTVDLALNIAYGKNILETSKTVQEKVKAAIENMTGLEVADVNIRIASVDMENEKGK</sequence>
<dbReference type="PATRIC" id="fig|476272.21.peg.2259"/>
<dbReference type="eggNOG" id="COG1302">
    <property type="taxonomic scope" value="Bacteria"/>
</dbReference>
<dbReference type="InterPro" id="IPR005531">
    <property type="entry name" value="Asp23"/>
</dbReference>
<dbReference type="PANTHER" id="PTHR34297">
    <property type="entry name" value="HYPOTHETICAL CYTOSOLIC PROTEIN-RELATED"/>
    <property type="match status" value="1"/>
</dbReference>
<name>C0CM04_BLAHS</name>
<dbReference type="Pfam" id="PF03780">
    <property type="entry name" value="Asp23"/>
    <property type="match status" value="1"/>
</dbReference>
<comment type="caution">
    <text evidence="2">The sequence shown here is derived from an EMBL/GenBank/DDBJ whole genome shotgun (WGS) entry which is preliminary data.</text>
</comment>
<evidence type="ECO:0008006" key="4">
    <source>
        <dbReference type="Google" id="ProtNLM"/>
    </source>
</evidence>
<proteinExistence type="inferred from homology"/>
<gene>
    <name evidence="2" type="ORF">RUMHYD_01879</name>
</gene>
<dbReference type="RefSeq" id="WP_005948738.1">
    <property type="nucleotide sequence ID" value="NZ_CP136423.1"/>
</dbReference>
<evidence type="ECO:0000256" key="1">
    <source>
        <dbReference type="ARBA" id="ARBA00005721"/>
    </source>
</evidence>
<dbReference type="HOGENOM" id="CLU_113198_4_3_9"/>
<organism evidence="2 3">
    <name type="scientific">Blautia hydrogenotrophica (strain DSM 10507 / JCM 14656 / S5a33)</name>
    <name type="common">Ruminococcus hydrogenotrophicus</name>
    <dbReference type="NCBI Taxonomy" id="476272"/>
    <lineage>
        <taxon>Bacteria</taxon>
        <taxon>Bacillati</taxon>
        <taxon>Bacillota</taxon>
        <taxon>Clostridia</taxon>
        <taxon>Lachnospirales</taxon>
        <taxon>Lachnospiraceae</taxon>
        <taxon>Blautia</taxon>
    </lineage>
</organism>
<protein>
    <recommendedName>
        <fullName evidence="4">Alkaline shock protein 23</fullName>
    </recommendedName>
</protein>
<dbReference type="AlphaFoldDB" id="C0CM04"/>
<reference evidence="2 3" key="2">
    <citation type="submission" date="2009-02" db="EMBL/GenBank/DDBJ databases">
        <title>Draft genome sequence of Blautia hydrogenotrophica DSM 10507 (Ruminococcus hydrogenotrophicus DSM 10507).</title>
        <authorList>
            <person name="Sudarsanam P."/>
            <person name="Ley R."/>
            <person name="Guruge J."/>
            <person name="Turnbaugh P.J."/>
            <person name="Mahowald M."/>
            <person name="Liep D."/>
            <person name="Gordon J."/>
        </authorList>
    </citation>
    <scope>NUCLEOTIDE SEQUENCE [LARGE SCALE GENOMIC DNA]</scope>
    <source>
        <strain evidence="3">DSM 10507 / JCM 14656 / S5a33</strain>
    </source>
</reference>
<comment type="similarity">
    <text evidence="1">Belongs to the asp23 family.</text>
</comment>
<evidence type="ECO:0000313" key="3">
    <source>
        <dbReference type="Proteomes" id="UP000003100"/>
    </source>
</evidence>
<reference evidence="2 3" key="1">
    <citation type="submission" date="2009-01" db="EMBL/GenBank/DDBJ databases">
        <authorList>
            <person name="Fulton L."/>
            <person name="Clifton S."/>
            <person name="Fulton B."/>
            <person name="Xu J."/>
            <person name="Minx P."/>
            <person name="Pepin K.H."/>
            <person name="Johnson M."/>
            <person name="Bhonagiri V."/>
            <person name="Nash W.E."/>
            <person name="Mardis E.R."/>
            <person name="Wilson R.K."/>
        </authorList>
    </citation>
    <scope>NUCLEOTIDE SEQUENCE [LARGE SCALE GENOMIC DNA]</scope>
    <source>
        <strain evidence="3">DSM 10507 / JCM 14656 / S5a33</strain>
    </source>
</reference>
<accession>C0CM04</accession>
<dbReference type="Proteomes" id="UP000003100">
    <property type="component" value="Unassembled WGS sequence"/>
</dbReference>
<keyword evidence="3" id="KW-1185">Reference proteome</keyword>
<evidence type="ECO:0000313" key="2">
    <source>
        <dbReference type="EMBL" id="EEG49222.1"/>
    </source>
</evidence>
<dbReference type="GeneID" id="86822106"/>